<protein>
    <submittedName>
        <fullName evidence="2">Uncharacterized protein</fullName>
    </submittedName>
</protein>
<accession>A0ABR8KH63</accession>
<organism evidence="2 3">
    <name type="scientific">Nostoc paludosum FACHB-159</name>
    <dbReference type="NCBI Taxonomy" id="2692908"/>
    <lineage>
        <taxon>Bacteria</taxon>
        <taxon>Bacillati</taxon>
        <taxon>Cyanobacteriota</taxon>
        <taxon>Cyanophyceae</taxon>
        <taxon>Nostocales</taxon>
        <taxon>Nostocaceae</taxon>
        <taxon>Nostoc</taxon>
    </lineage>
</organism>
<evidence type="ECO:0000313" key="3">
    <source>
        <dbReference type="Proteomes" id="UP000637383"/>
    </source>
</evidence>
<reference evidence="2 3" key="1">
    <citation type="journal article" date="2020" name="ISME J.">
        <title>Comparative genomics reveals insights into cyanobacterial evolution and habitat adaptation.</title>
        <authorList>
            <person name="Chen M.Y."/>
            <person name="Teng W.K."/>
            <person name="Zhao L."/>
            <person name="Hu C.X."/>
            <person name="Zhou Y.K."/>
            <person name="Han B.P."/>
            <person name="Song L.R."/>
            <person name="Shu W.S."/>
        </authorList>
    </citation>
    <scope>NUCLEOTIDE SEQUENCE [LARGE SCALE GENOMIC DNA]</scope>
    <source>
        <strain evidence="2 3">FACHB-159</strain>
    </source>
</reference>
<evidence type="ECO:0000256" key="1">
    <source>
        <dbReference type="SAM" id="MobiDB-lite"/>
    </source>
</evidence>
<comment type="caution">
    <text evidence="2">The sequence shown here is derived from an EMBL/GenBank/DDBJ whole genome shotgun (WGS) entry which is preliminary data.</text>
</comment>
<gene>
    <name evidence="2" type="ORF">H6H03_27775</name>
</gene>
<feature type="region of interest" description="Disordered" evidence="1">
    <location>
        <begin position="1"/>
        <end position="24"/>
    </location>
</feature>
<keyword evidence="3" id="KW-1185">Reference proteome</keyword>
<name>A0ABR8KH63_9NOSO</name>
<evidence type="ECO:0000313" key="2">
    <source>
        <dbReference type="EMBL" id="MBD2737640.1"/>
    </source>
</evidence>
<proteinExistence type="predicted"/>
<dbReference type="RefSeq" id="WP_190958215.1">
    <property type="nucleotide sequence ID" value="NZ_JACJTU010000035.1"/>
</dbReference>
<dbReference type="EMBL" id="JACJTU010000035">
    <property type="protein sequence ID" value="MBD2737640.1"/>
    <property type="molecule type" value="Genomic_DNA"/>
</dbReference>
<dbReference type="Proteomes" id="UP000637383">
    <property type="component" value="Unassembled WGS sequence"/>
</dbReference>
<sequence length="79" mass="8589">MPNTSLREAAPTTTLRTSSVQVPNTSLREAAPTAALSTSAQCPIFKAGLVNRQRATLFESVCKRKCDGSYFSYHHTWAG</sequence>